<organism evidence="2 3">
    <name type="scientific">Aspergillus ellipticus CBS 707.79</name>
    <dbReference type="NCBI Taxonomy" id="1448320"/>
    <lineage>
        <taxon>Eukaryota</taxon>
        <taxon>Fungi</taxon>
        <taxon>Dikarya</taxon>
        <taxon>Ascomycota</taxon>
        <taxon>Pezizomycotina</taxon>
        <taxon>Eurotiomycetes</taxon>
        <taxon>Eurotiomycetidae</taxon>
        <taxon>Eurotiales</taxon>
        <taxon>Aspergillaceae</taxon>
        <taxon>Aspergillus</taxon>
        <taxon>Aspergillus subgen. Circumdati</taxon>
    </lineage>
</organism>
<dbReference type="VEuPathDB" id="FungiDB:BO71DRAFT_138919"/>
<keyword evidence="1" id="KW-0812">Transmembrane</keyword>
<accession>A0A319DQD2</accession>
<sequence length="84" mass="9551">MTRKITSLISQGREFEPPSGHLFFLTFFSPTAVCNWNGMNYLPSLLCFFYCIFCFVVEMDGIIDARVGDFLTSDVIVVRPCVLL</sequence>
<protein>
    <submittedName>
        <fullName evidence="2">Uncharacterized protein</fullName>
    </submittedName>
</protein>
<evidence type="ECO:0000256" key="1">
    <source>
        <dbReference type="SAM" id="Phobius"/>
    </source>
</evidence>
<dbReference type="AlphaFoldDB" id="A0A319DQD2"/>
<dbReference type="EMBL" id="KZ825799">
    <property type="protein sequence ID" value="PYH99816.1"/>
    <property type="molecule type" value="Genomic_DNA"/>
</dbReference>
<gene>
    <name evidence="2" type="ORF">BO71DRAFT_138919</name>
</gene>
<keyword evidence="1" id="KW-1133">Transmembrane helix</keyword>
<dbReference type="Proteomes" id="UP000247810">
    <property type="component" value="Unassembled WGS sequence"/>
</dbReference>
<keyword evidence="1" id="KW-0472">Membrane</keyword>
<evidence type="ECO:0000313" key="2">
    <source>
        <dbReference type="EMBL" id="PYH99816.1"/>
    </source>
</evidence>
<evidence type="ECO:0000313" key="3">
    <source>
        <dbReference type="Proteomes" id="UP000247810"/>
    </source>
</evidence>
<keyword evidence="3" id="KW-1185">Reference proteome</keyword>
<feature type="transmembrane region" description="Helical" evidence="1">
    <location>
        <begin position="38"/>
        <end position="57"/>
    </location>
</feature>
<dbReference type="OrthoDB" id="10610868at2759"/>
<proteinExistence type="predicted"/>
<name>A0A319DQD2_9EURO</name>
<reference evidence="2 3" key="1">
    <citation type="submission" date="2018-02" db="EMBL/GenBank/DDBJ databases">
        <title>The genomes of Aspergillus section Nigri reveals drivers in fungal speciation.</title>
        <authorList>
            <consortium name="DOE Joint Genome Institute"/>
            <person name="Vesth T.C."/>
            <person name="Nybo J."/>
            <person name="Theobald S."/>
            <person name="Brandl J."/>
            <person name="Frisvad J.C."/>
            <person name="Nielsen K.F."/>
            <person name="Lyhne E.K."/>
            <person name="Kogle M.E."/>
            <person name="Kuo A."/>
            <person name="Riley R."/>
            <person name="Clum A."/>
            <person name="Nolan M."/>
            <person name="Lipzen A."/>
            <person name="Salamov A."/>
            <person name="Henrissat B."/>
            <person name="Wiebenga A."/>
            <person name="De vries R.P."/>
            <person name="Grigoriev I.V."/>
            <person name="Mortensen U.H."/>
            <person name="Andersen M.R."/>
            <person name="Baker S.E."/>
        </authorList>
    </citation>
    <scope>NUCLEOTIDE SEQUENCE [LARGE SCALE GENOMIC DNA]</scope>
    <source>
        <strain evidence="2 3">CBS 707.79</strain>
    </source>
</reference>